<keyword evidence="2" id="KW-1185">Reference proteome</keyword>
<evidence type="ECO:0000313" key="1">
    <source>
        <dbReference type="EMBL" id="KAJ7519436.1"/>
    </source>
</evidence>
<evidence type="ECO:0000313" key="2">
    <source>
        <dbReference type="Proteomes" id="UP001162992"/>
    </source>
</evidence>
<proteinExistence type="predicted"/>
<dbReference type="Proteomes" id="UP001162992">
    <property type="component" value="Chromosome 20"/>
</dbReference>
<comment type="caution">
    <text evidence="1">The sequence shown here is derived from an EMBL/GenBank/DDBJ whole genome shotgun (WGS) entry which is preliminary data.</text>
</comment>
<dbReference type="EMBL" id="CM055111">
    <property type="protein sequence ID" value="KAJ7519436.1"/>
    <property type="molecule type" value="Genomic_DNA"/>
</dbReference>
<gene>
    <name evidence="1" type="ORF">O6H91_20G038400</name>
</gene>
<accession>A0ACC2APP3</accession>
<organism evidence="1 2">
    <name type="scientific">Diphasiastrum complanatum</name>
    <name type="common">Issler's clubmoss</name>
    <name type="synonym">Lycopodium complanatum</name>
    <dbReference type="NCBI Taxonomy" id="34168"/>
    <lineage>
        <taxon>Eukaryota</taxon>
        <taxon>Viridiplantae</taxon>
        <taxon>Streptophyta</taxon>
        <taxon>Embryophyta</taxon>
        <taxon>Tracheophyta</taxon>
        <taxon>Lycopodiopsida</taxon>
        <taxon>Lycopodiales</taxon>
        <taxon>Lycopodiaceae</taxon>
        <taxon>Lycopodioideae</taxon>
        <taxon>Diphasiastrum</taxon>
    </lineage>
</organism>
<reference evidence="2" key="1">
    <citation type="journal article" date="2024" name="Proc. Natl. Acad. Sci. U.S.A.">
        <title>Extraordinary preservation of gene collinearity over three hundred million years revealed in homosporous lycophytes.</title>
        <authorList>
            <person name="Li C."/>
            <person name="Wickell D."/>
            <person name="Kuo L.Y."/>
            <person name="Chen X."/>
            <person name="Nie B."/>
            <person name="Liao X."/>
            <person name="Peng D."/>
            <person name="Ji J."/>
            <person name="Jenkins J."/>
            <person name="Williams M."/>
            <person name="Shu S."/>
            <person name="Plott C."/>
            <person name="Barry K."/>
            <person name="Rajasekar S."/>
            <person name="Grimwood J."/>
            <person name="Han X."/>
            <person name="Sun S."/>
            <person name="Hou Z."/>
            <person name="He W."/>
            <person name="Dai G."/>
            <person name="Sun C."/>
            <person name="Schmutz J."/>
            <person name="Leebens-Mack J.H."/>
            <person name="Li F.W."/>
            <person name="Wang L."/>
        </authorList>
    </citation>
    <scope>NUCLEOTIDE SEQUENCE [LARGE SCALE GENOMIC DNA]</scope>
    <source>
        <strain evidence="2">cv. PW_Plant_1</strain>
    </source>
</reference>
<protein>
    <submittedName>
        <fullName evidence="1">Uncharacterized protein</fullName>
    </submittedName>
</protein>
<name>A0ACC2APP3_DIPCM</name>
<sequence>MCISRDLCLMAGAATTVHSHFAPLFLLGSGSRQQSWAHHSAPDNSRTLLLLGRTDCSSNRIQIADLQFCSGHTGDMLSCVMRANGNGVIGEVNSADAEDSQEEKNGLTALQQLDSQLRVLSQTDEAHSTSRTSSLNGKPKEIQPVKDSSSPTTWPEFSEGFFAYVGIGLLILTVINNVLYRLCFGPPPIKPKVFHSSEFRTLRIEKFSGNLEAPLVSSNSK</sequence>